<organism evidence="1 2">
    <name type="scientific">Caenorhabditis tropicalis</name>
    <dbReference type="NCBI Taxonomy" id="1561998"/>
    <lineage>
        <taxon>Eukaryota</taxon>
        <taxon>Metazoa</taxon>
        <taxon>Ecdysozoa</taxon>
        <taxon>Nematoda</taxon>
        <taxon>Chromadorea</taxon>
        <taxon>Rhabditida</taxon>
        <taxon>Rhabditina</taxon>
        <taxon>Rhabditomorpha</taxon>
        <taxon>Rhabditoidea</taxon>
        <taxon>Rhabditidae</taxon>
        <taxon>Peloderinae</taxon>
        <taxon>Caenorhabditis</taxon>
    </lineage>
</organism>
<dbReference type="SUPFAM" id="SSF57850">
    <property type="entry name" value="RING/U-box"/>
    <property type="match status" value="1"/>
</dbReference>
<protein>
    <submittedName>
        <fullName evidence="2">RING-type domain-containing protein</fullName>
    </submittedName>
</protein>
<dbReference type="AlphaFoldDB" id="A0A1I7TR26"/>
<dbReference type="WBParaSite" id="Csp11.Scaffold629.g10920.t1">
    <property type="protein sequence ID" value="Csp11.Scaffold629.g10920.t1"/>
    <property type="gene ID" value="Csp11.Scaffold629.g10920"/>
</dbReference>
<proteinExistence type="predicted"/>
<keyword evidence="1" id="KW-1185">Reference proteome</keyword>
<dbReference type="STRING" id="1561998.A0A1I7TR26"/>
<evidence type="ECO:0000313" key="1">
    <source>
        <dbReference type="Proteomes" id="UP000095282"/>
    </source>
</evidence>
<name>A0A1I7TR26_9PELO</name>
<evidence type="ECO:0000313" key="2">
    <source>
        <dbReference type="WBParaSite" id="Csp11.Scaffold629.g10920.t1"/>
    </source>
</evidence>
<dbReference type="Proteomes" id="UP000095282">
    <property type="component" value="Unplaced"/>
</dbReference>
<dbReference type="InterPro" id="IPR013083">
    <property type="entry name" value="Znf_RING/FYVE/PHD"/>
</dbReference>
<accession>A0A1I7TR26</accession>
<dbReference type="Gene3D" id="3.30.40.10">
    <property type="entry name" value="Zinc/RING finger domain, C3HC4 (zinc finger)"/>
    <property type="match status" value="1"/>
</dbReference>
<reference evidence="2" key="1">
    <citation type="submission" date="2016-11" db="UniProtKB">
        <authorList>
            <consortium name="WormBaseParasite"/>
        </authorList>
    </citation>
    <scope>IDENTIFICATION</scope>
</reference>
<dbReference type="eggNOG" id="ENOG502TI3I">
    <property type="taxonomic scope" value="Eukaryota"/>
</dbReference>
<sequence>MQLRTFGENGTPRSERNPDDYIKLDFFRGNDGKDSGVIYTWTDASSLSDKNPVSGAPHILKCQQDKSLNLFLTFPLDSTSVFVLSDKSFGSYLAMKERKESIPENLIACGINQGHCSSAMSMFKCGHIVCQWCWDQWKTTKQNQCIYCNQECRDEENIRIKLRRGPCPVDLCQPDRETAGVVLIPCGCRIHCQALQDEFEKRKTNLKPLIQKIKYCPYDACKKSVESIKLVRN</sequence>